<evidence type="ECO:0000256" key="3">
    <source>
        <dbReference type="ARBA" id="ARBA00023125"/>
    </source>
</evidence>
<dbReference type="PROSITE" id="PS01081">
    <property type="entry name" value="HTH_TETR_1"/>
    <property type="match status" value="1"/>
</dbReference>
<dbReference type="PROSITE" id="PS50977">
    <property type="entry name" value="HTH_TETR_2"/>
    <property type="match status" value="1"/>
</dbReference>
<dbReference type="PANTHER" id="PTHR30055">
    <property type="entry name" value="HTH-TYPE TRANSCRIPTIONAL REGULATOR RUTR"/>
    <property type="match status" value="1"/>
</dbReference>
<keyword evidence="4" id="KW-0804">Transcription</keyword>
<dbReference type="SUPFAM" id="SSF46689">
    <property type="entry name" value="Homeodomain-like"/>
    <property type="match status" value="1"/>
</dbReference>
<dbReference type="InterPro" id="IPR009057">
    <property type="entry name" value="Homeodomain-like_sf"/>
</dbReference>
<feature type="domain" description="HTH tetR-type" evidence="6">
    <location>
        <begin position="18"/>
        <end position="78"/>
    </location>
</feature>
<dbReference type="GO" id="GO:0003700">
    <property type="term" value="F:DNA-binding transcription factor activity"/>
    <property type="evidence" value="ECO:0007669"/>
    <property type="project" value="TreeGrafter"/>
</dbReference>
<organism evidence="7 8">
    <name type="scientific">Nocardioides marinisabuli</name>
    <dbReference type="NCBI Taxonomy" id="419476"/>
    <lineage>
        <taxon>Bacteria</taxon>
        <taxon>Bacillati</taxon>
        <taxon>Actinomycetota</taxon>
        <taxon>Actinomycetes</taxon>
        <taxon>Propionibacteriales</taxon>
        <taxon>Nocardioidaceae</taxon>
        <taxon>Nocardioides</taxon>
    </lineage>
</organism>
<dbReference type="PRINTS" id="PR00455">
    <property type="entry name" value="HTHTETR"/>
</dbReference>
<evidence type="ECO:0000259" key="6">
    <source>
        <dbReference type="PROSITE" id="PS50977"/>
    </source>
</evidence>
<dbReference type="InterPro" id="IPR023772">
    <property type="entry name" value="DNA-bd_HTH_TetR-type_CS"/>
</dbReference>
<dbReference type="InterPro" id="IPR036271">
    <property type="entry name" value="Tet_transcr_reg_TetR-rel_C_sf"/>
</dbReference>
<evidence type="ECO:0000256" key="5">
    <source>
        <dbReference type="PROSITE-ProRule" id="PRU00335"/>
    </source>
</evidence>
<dbReference type="InterPro" id="IPR050109">
    <property type="entry name" value="HTH-type_TetR-like_transc_reg"/>
</dbReference>
<evidence type="ECO:0000256" key="4">
    <source>
        <dbReference type="ARBA" id="ARBA00023163"/>
    </source>
</evidence>
<keyword evidence="1" id="KW-0678">Repressor</keyword>
<gene>
    <name evidence="7" type="ORF">BKA08_003176</name>
</gene>
<dbReference type="InterPro" id="IPR001647">
    <property type="entry name" value="HTH_TetR"/>
</dbReference>
<feature type="DNA-binding region" description="H-T-H motif" evidence="5">
    <location>
        <begin position="41"/>
        <end position="60"/>
    </location>
</feature>
<dbReference type="AlphaFoldDB" id="A0A7Y9F3S6"/>
<proteinExistence type="predicted"/>
<dbReference type="Pfam" id="PF00440">
    <property type="entry name" value="TetR_N"/>
    <property type="match status" value="1"/>
</dbReference>
<comment type="caution">
    <text evidence="7">The sequence shown here is derived from an EMBL/GenBank/DDBJ whole genome shotgun (WGS) entry which is preliminary data.</text>
</comment>
<evidence type="ECO:0000313" key="8">
    <source>
        <dbReference type="Proteomes" id="UP000516957"/>
    </source>
</evidence>
<keyword evidence="2" id="KW-0805">Transcription regulation</keyword>
<evidence type="ECO:0000256" key="2">
    <source>
        <dbReference type="ARBA" id="ARBA00023015"/>
    </source>
</evidence>
<name>A0A7Y9F3S6_9ACTN</name>
<dbReference type="EMBL" id="JACCBE010000001">
    <property type="protein sequence ID" value="NYD58938.1"/>
    <property type="molecule type" value="Genomic_DNA"/>
</dbReference>
<reference evidence="7 8" key="1">
    <citation type="submission" date="2020-07" db="EMBL/GenBank/DDBJ databases">
        <title>Sequencing the genomes of 1000 actinobacteria strains.</title>
        <authorList>
            <person name="Klenk H.-P."/>
        </authorList>
    </citation>
    <scope>NUCLEOTIDE SEQUENCE [LARGE SCALE GENOMIC DNA]</scope>
    <source>
        <strain evidence="7 8">DSM 18965</strain>
    </source>
</reference>
<dbReference type="SUPFAM" id="SSF48498">
    <property type="entry name" value="Tetracyclin repressor-like, C-terminal domain"/>
    <property type="match status" value="1"/>
</dbReference>
<evidence type="ECO:0000313" key="7">
    <source>
        <dbReference type="EMBL" id="NYD58938.1"/>
    </source>
</evidence>
<dbReference type="PANTHER" id="PTHR30055:SF226">
    <property type="entry name" value="HTH-TYPE TRANSCRIPTIONAL REGULATOR PKSA"/>
    <property type="match status" value="1"/>
</dbReference>
<keyword evidence="3 5" id="KW-0238">DNA-binding</keyword>
<protein>
    <submittedName>
        <fullName evidence="7">AcrR family transcriptional regulator</fullName>
    </submittedName>
</protein>
<keyword evidence="8" id="KW-1185">Reference proteome</keyword>
<sequence length="211" mass="23167">MSPSPNGVARRSQADRTAESREKLVSAAIELLGTRGYAKTTMSEIGRVAQLSRGLVSHHFGTKDQCMVEVVRSIQERLRGALTAIPDLHGIEVLDYFVDQYLSGGRDYTNLSRAMYVIIVESTTSTPELREAVAANNALFRSLVAGWVREGVEAGDFDLRGYTAEDAGRMVEALLRGVLVQHLADPDTMDLERSGELAKRLIREMFVLPGA</sequence>
<accession>A0A7Y9F3S6</accession>
<dbReference type="Gene3D" id="1.10.357.10">
    <property type="entry name" value="Tetracycline Repressor, domain 2"/>
    <property type="match status" value="1"/>
</dbReference>
<dbReference type="InterPro" id="IPR039538">
    <property type="entry name" value="BetI_C"/>
</dbReference>
<dbReference type="RefSeq" id="WP_179616468.1">
    <property type="nucleotide sequence ID" value="NZ_CP059163.1"/>
</dbReference>
<dbReference type="Proteomes" id="UP000516957">
    <property type="component" value="Unassembled WGS sequence"/>
</dbReference>
<evidence type="ECO:0000256" key="1">
    <source>
        <dbReference type="ARBA" id="ARBA00022491"/>
    </source>
</evidence>
<dbReference type="GO" id="GO:0000976">
    <property type="term" value="F:transcription cis-regulatory region binding"/>
    <property type="evidence" value="ECO:0007669"/>
    <property type="project" value="TreeGrafter"/>
</dbReference>
<dbReference type="Pfam" id="PF13977">
    <property type="entry name" value="TetR_C_6"/>
    <property type="match status" value="1"/>
</dbReference>